<dbReference type="SUPFAM" id="SSF48371">
    <property type="entry name" value="ARM repeat"/>
    <property type="match status" value="1"/>
</dbReference>
<dbReference type="Proteomes" id="UP000271241">
    <property type="component" value="Unassembled WGS sequence"/>
</dbReference>
<dbReference type="InterPro" id="IPR034085">
    <property type="entry name" value="TOG"/>
</dbReference>
<comment type="similarity">
    <text evidence="2">Belongs to the CLASP family.</text>
</comment>
<reference evidence="9" key="1">
    <citation type="journal article" date="2018" name="Nat. Microbiol.">
        <title>Leveraging single-cell genomics to expand the fungal tree of life.</title>
        <authorList>
            <person name="Ahrendt S.R."/>
            <person name="Quandt C.A."/>
            <person name="Ciobanu D."/>
            <person name="Clum A."/>
            <person name="Salamov A."/>
            <person name="Andreopoulos B."/>
            <person name="Cheng J.F."/>
            <person name="Woyke T."/>
            <person name="Pelin A."/>
            <person name="Henrissat B."/>
            <person name="Reynolds N.K."/>
            <person name="Benny G.L."/>
            <person name="Smith M.E."/>
            <person name="James T.Y."/>
            <person name="Grigoriev I.V."/>
        </authorList>
    </citation>
    <scope>NUCLEOTIDE SEQUENCE [LARGE SCALE GENOMIC DNA]</scope>
    <source>
        <strain evidence="9">RSA 1356</strain>
    </source>
</reference>
<evidence type="ECO:0000256" key="4">
    <source>
        <dbReference type="ARBA" id="ARBA00022701"/>
    </source>
</evidence>
<dbReference type="GO" id="GO:0008017">
    <property type="term" value="F:microtubule binding"/>
    <property type="evidence" value="ECO:0007669"/>
    <property type="project" value="TreeGrafter"/>
</dbReference>
<dbReference type="GO" id="GO:0005876">
    <property type="term" value="C:spindle microtubule"/>
    <property type="evidence" value="ECO:0007669"/>
    <property type="project" value="TreeGrafter"/>
</dbReference>
<dbReference type="InterPro" id="IPR016024">
    <property type="entry name" value="ARM-type_fold"/>
</dbReference>
<dbReference type="GO" id="GO:0072686">
    <property type="term" value="C:mitotic spindle"/>
    <property type="evidence" value="ECO:0007669"/>
    <property type="project" value="TreeGrafter"/>
</dbReference>
<dbReference type="GO" id="GO:0051301">
    <property type="term" value="P:cell division"/>
    <property type="evidence" value="ECO:0007669"/>
    <property type="project" value="UniProtKB-KW"/>
</dbReference>
<organism evidence="8 9">
    <name type="scientific">Thamnocephalis sphaerospora</name>
    <dbReference type="NCBI Taxonomy" id="78915"/>
    <lineage>
        <taxon>Eukaryota</taxon>
        <taxon>Fungi</taxon>
        <taxon>Fungi incertae sedis</taxon>
        <taxon>Zoopagomycota</taxon>
        <taxon>Zoopagomycotina</taxon>
        <taxon>Zoopagomycetes</taxon>
        <taxon>Zoopagales</taxon>
        <taxon>Sigmoideomycetaceae</taxon>
        <taxon>Thamnocephalis</taxon>
    </lineage>
</organism>
<dbReference type="GO" id="GO:0005881">
    <property type="term" value="C:cytoplasmic microtubule"/>
    <property type="evidence" value="ECO:0007669"/>
    <property type="project" value="TreeGrafter"/>
</dbReference>
<dbReference type="GO" id="GO:0090307">
    <property type="term" value="P:mitotic spindle assembly"/>
    <property type="evidence" value="ECO:0007669"/>
    <property type="project" value="TreeGrafter"/>
</dbReference>
<evidence type="ECO:0000256" key="2">
    <source>
        <dbReference type="ARBA" id="ARBA00009549"/>
    </source>
</evidence>
<evidence type="ECO:0000313" key="9">
    <source>
        <dbReference type="Proteomes" id="UP000271241"/>
    </source>
</evidence>
<dbReference type="InterPro" id="IPR011989">
    <property type="entry name" value="ARM-like"/>
</dbReference>
<dbReference type="Gene3D" id="1.25.10.10">
    <property type="entry name" value="Leucine-rich Repeat Variant"/>
    <property type="match status" value="2"/>
</dbReference>
<feature type="region of interest" description="Disordered" evidence="6">
    <location>
        <begin position="696"/>
        <end position="732"/>
    </location>
</feature>
<feature type="domain" description="TOG" evidence="7">
    <location>
        <begin position="11"/>
        <end position="254"/>
    </location>
</feature>
<dbReference type="AlphaFoldDB" id="A0A4P9XX34"/>
<comment type="subcellular location">
    <subcellularLocation>
        <location evidence="1">Cytoplasm</location>
        <location evidence="1">Cytoskeleton</location>
        <location evidence="1">Spindle</location>
    </subcellularLocation>
</comment>
<dbReference type="SMART" id="SM01349">
    <property type="entry name" value="TOG"/>
    <property type="match status" value="1"/>
</dbReference>
<evidence type="ECO:0000256" key="5">
    <source>
        <dbReference type="ARBA" id="ARBA00022776"/>
    </source>
</evidence>
<feature type="region of interest" description="Disordered" evidence="6">
    <location>
        <begin position="772"/>
        <end position="791"/>
    </location>
</feature>
<sequence>MSEPKPVQVHSAKELEQELARIAKLFVGKESDTNWEARDKALVRVRGMLRGGVHEEHSDTFMQGLKGLLDGINETLHSPRTSLVLTNLALLIDLARYLNTSLDPMLEVLLQNLLKTCASTKKLISQAAANAVNALLQNTSYHVRSLNAIQFAVTDKNAQLRTSAAGFLKTMLEAHGNNRYDAIARSGGVEIIEKCLRKGVADANPTAREISRETYRVFWELWQDRAQSILNSVDASTKKQLIRQLGKLYTASTQGITVPNRPPLRPASRSGGNGRASALGKHVLKVNTDEAQASANVATKPRPPSSKGMRSARPVTPSTPSAPVKSPPLSPRRPSSRMSTTGTMDGRPMSPVASRRLAANGRSSVTSPPPGSPTYPSARNHSASPPPMRPVGTTRSSSPGAGTKRPTSPAAIGRRSQSVASHRGGVSTTRRPASSLGHRRLPLFDQLKHSDSRVRVEGLTEMTYMIHADGSSYEALVESKALPPAHILTPILLSLFTDNNLEVVKTITQQDQVQAITQVVSLDQIISRVISVEGIDASPSANGRVTTLQRLKQNLSDYFVAPALCRCVAAGGGSSGMTTKKAGGTGTTAASTRRKVMAGVIIWMREIAMRVTDESNGDAGYDARCYFADMSNFKLYLTRLFPLASTTSTSSVTYANLVELLIHLREINHVLFEQVLYSFDEAVVSHVEEAIGMGGENEIQPSYDDEEDEYGYAQNGGDANHAQANGDDEEHDADLHTENEVHDAQTDTSAVTATATEPDENMYANETTQMSTFDSPKRNGHNANGVHDVSPPAHFNTTVTSFVDNAGGSQDKRASTGSRYNGLSTENILAEHSITRSNQYAAARAEAPDAHSPPSTPRGPQFRVDQNAPTAPSNAGLPASSPLPANATEKIGILQRALVQLRAGNADSLVFRKLIRLAKETSMDVDPELAASVWGLVGEHFTELVNECVRFLERESDAARKEYCVLLIKQLLHCEATFLGPNASTVLHRLMTSRADDSHAVCSAADDALDSFVMLVDRQLCLVALISLLDDCAAHSLGKEATQSSESLSMLFGLKTNPLAVGYALLAKLLRRHDDGGLQDENTAKIARLATEGLNNNVPEVRKSAVDLIVALNAVPGVQLDPHLTHLSVPQRKLIAVYINRSQTVR</sequence>
<evidence type="ECO:0000256" key="1">
    <source>
        <dbReference type="ARBA" id="ARBA00004186"/>
    </source>
</evidence>
<dbReference type="STRING" id="78915.A0A4P9XX34"/>
<feature type="region of interest" description="Disordered" evidence="6">
    <location>
        <begin position="253"/>
        <end position="277"/>
    </location>
</feature>
<feature type="region of interest" description="Disordered" evidence="6">
    <location>
        <begin position="289"/>
        <end position="440"/>
    </location>
</feature>
<name>A0A4P9XX34_9FUNG</name>
<evidence type="ECO:0000256" key="6">
    <source>
        <dbReference type="SAM" id="MobiDB-lite"/>
    </source>
</evidence>
<keyword evidence="5" id="KW-0131">Cell cycle</keyword>
<feature type="region of interest" description="Disordered" evidence="6">
    <location>
        <begin position="838"/>
        <end position="882"/>
    </location>
</feature>
<dbReference type="OrthoDB" id="5590215at2759"/>
<protein>
    <submittedName>
        <fullName evidence="8">Clasp N terminal-domain-containing protein</fullName>
    </submittedName>
</protein>
<dbReference type="EMBL" id="KZ992430">
    <property type="protein sequence ID" value="RKP10993.1"/>
    <property type="molecule type" value="Genomic_DNA"/>
</dbReference>
<dbReference type="InterPro" id="IPR024395">
    <property type="entry name" value="CLASP_N_dom"/>
</dbReference>
<dbReference type="PANTHER" id="PTHR21567:SF9">
    <property type="entry name" value="CLIP-ASSOCIATING PROTEIN"/>
    <property type="match status" value="1"/>
</dbReference>
<proteinExistence type="inferred from homology"/>
<keyword evidence="4" id="KW-0493">Microtubule</keyword>
<evidence type="ECO:0000313" key="8">
    <source>
        <dbReference type="EMBL" id="RKP10993.1"/>
    </source>
</evidence>
<dbReference type="Pfam" id="PF12348">
    <property type="entry name" value="CLASP_N"/>
    <property type="match status" value="1"/>
</dbReference>
<gene>
    <name evidence="8" type="ORF">THASP1DRAFT_27238</name>
</gene>
<keyword evidence="3" id="KW-0132">Cell division</keyword>
<keyword evidence="9" id="KW-1185">Reference proteome</keyword>
<dbReference type="GO" id="GO:0005815">
    <property type="term" value="C:microtubule organizing center"/>
    <property type="evidence" value="ECO:0007669"/>
    <property type="project" value="TreeGrafter"/>
</dbReference>
<accession>A0A4P9XX34</accession>
<keyword evidence="5" id="KW-0498">Mitosis</keyword>
<feature type="compositionally biased region" description="Polar residues" evidence="6">
    <location>
        <begin position="415"/>
        <end position="432"/>
    </location>
</feature>
<dbReference type="PANTHER" id="PTHR21567">
    <property type="entry name" value="CLASP"/>
    <property type="match status" value="1"/>
</dbReference>
<evidence type="ECO:0000259" key="7">
    <source>
        <dbReference type="SMART" id="SM01349"/>
    </source>
</evidence>
<evidence type="ECO:0000256" key="3">
    <source>
        <dbReference type="ARBA" id="ARBA00022618"/>
    </source>
</evidence>